<evidence type="ECO:0000313" key="3">
    <source>
        <dbReference type="Proteomes" id="UP001061958"/>
    </source>
</evidence>
<sequence>MNVSASRPKPSPSLSAIQGELLKGLESLKEKKRIVSQDIHQLENERSQLIDQVNRLKLRIQQLEDTLQKKLHSKKEYDKTIEEAESAYQKIIESSETLLKVVLREKQALDNEYRVSGNISSI</sequence>
<name>A0A9C7UMD3_9RHOD</name>
<dbReference type="PANTHER" id="PTHR28661">
    <property type="entry name" value="SJOEGREN SYNDROME NUCLEAR AUTOANTIGEN 1"/>
    <property type="match status" value="1"/>
</dbReference>
<dbReference type="Proteomes" id="UP001061958">
    <property type="component" value="Unassembled WGS sequence"/>
</dbReference>
<dbReference type="EMBL" id="BQMJ01000002">
    <property type="protein sequence ID" value="GJQ08514.1"/>
    <property type="molecule type" value="Genomic_DNA"/>
</dbReference>
<dbReference type="InterPro" id="IPR033362">
    <property type="entry name" value="SSNA1_fam"/>
</dbReference>
<dbReference type="AlphaFoldDB" id="A0A9C7UMD3"/>
<organism evidence="2 3">
    <name type="scientific">Galdieria partita</name>
    <dbReference type="NCBI Taxonomy" id="83374"/>
    <lineage>
        <taxon>Eukaryota</taxon>
        <taxon>Rhodophyta</taxon>
        <taxon>Bangiophyceae</taxon>
        <taxon>Galdieriales</taxon>
        <taxon>Galdieriaceae</taxon>
        <taxon>Galdieria</taxon>
    </lineage>
</organism>
<evidence type="ECO:0000256" key="1">
    <source>
        <dbReference type="SAM" id="Coils"/>
    </source>
</evidence>
<reference evidence="2" key="2">
    <citation type="submission" date="2022-01" db="EMBL/GenBank/DDBJ databases">
        <authorList>
            <person name="Hirooka S."/>
            <person name="Miyagishima S.Y."/>
        </authorList>
    </citation>
    <scope>NUCLEOTIDE SEQUENCE</scope>
    <source>
        <strain evidence="2">NBRC 102759</strain>
    </source>
</reference>
<gene>
    <name evidence="2" type="ORF">GpartN1_g305.t1</name>
</gene>
<accession>A0A9C7UMD3</accession>
<evidence type="ECO:0008006" key="4">
    <source>
        <dbReference type="Google" id="ProtNLM"/>
    </source>
</evidence>
<dbReference type="GO" id="GO:0036064">
    <property type="term" value="C:ciliary basal body"/>
    <property type="evidence" value="ECO:0007669"/>
    <property type="project" value="TreeGrafter"/>
</dbReference>
<reference evidence="2" key="1">
    <citation type="journal article" date="2022" name="Proc. Natl. Acad. Sci. U.S.A.">
        <title>Life cycle and functional genomics of the unicellular red alga Galdieria for elucidating algal and plant evolution and industrial use.</title>
        <authorList>
            <person name="Hirooka S."/>
            <person name="Itabashi T."/>
            <person name="Ichinose T.M."/>
            <person name="Onuma R."/>
            <person name="Fujiwara T."/>
            <person name="Yamashita S."/>
            <person name="Jong L.W."/>
            <person name="Tomita R."/>
            <person name="Iwane A.H."/>
            <person name="Miyagishima S.Y."/>
        </authorList>
    </citation>
    <scope>NUCLEOTIDE SEQUENCE</scope>
    <source>
        <strain evidence="2">NBRC 102759</strain>
    </source>
</reference>
<comment type="caution">
    <text evidence="2">The sequence shown here is derived from an EMBL/GenBank/DDBJ whole genome shotgun (WGS) entry which is preliminary data.</text>
</comment>
<keyword evidence="1" id="KW-0175">Coiled coil</keyword>
<protein>
    <recommendedName>
        <fullName evidence="4">Deflagellation inducible protein</fullName>
    </recommendedName>
</protein>
<proteinExistence type="predicted"/>
<dbReference type="PANTHER" id="PTHR28661:SF1">
    <property type="entry name" value="MICROTUBULE NUCLEATION FACTOR SSNA1"/>
    <property type="match status" value="1"/>
</dbReference>
<dbReference type="OrthoDB" id="295355at2759"/>
<feature type="coiled-coil region" evidence="1">
    <location>
        <begin position="25"/>
        <end position="112"/>
    </location>
</feature>
<keyword evidence="3" id="KW-1185">Reference proteome</keyword>
<evidence type="ECO:0000313" key="2">
    <source>
        <dbReference type="EMBL" id="GJQ08514.1"/>
    </source>
</evidence>